<keyword evidence="1" id="KW-0472">Membrane</keyword>
<proteinExistence type="predicted"/>
<comment type="caution">
    <text evidence="2">The sequence shown here is derived from an EMBL/GenBank/DDBJ whole genome shotgun (WGS) entry which is preliminary data.</text>
</comment>
<evidence type="ECO:0000313" key="2">
    <source>
        <dbReference type="EMBL" id="MDH5920234.1"/>
    </source>
</evidence>
<sequence length="37" mass="4316">MKRRCFVITNNLGVIRYAWHFWHAAVLVFPLVLTSVG</sequence>
<evidence type="ECO:0000256" key="1">
    <source>
        <dbReference type="SAM" id="Phobius"/>
    </source>
</evidence>
<dbReference type="Proteomes" id="UP001159663">
    <property type="component" value="Unassembled WGS sequence"/>
</dbReference>
<evidence type="ECO:0000313" key="3">
    <source>
        <dbReference type="Proteomes" id="UP001159663"/>
    </source>
</evidence>
<dbReference type="EMBL" id="JAKMYX010000009">
    <property type="protein sequence ID" value="MDH5920234.1"/>
    <property type="molecule type" value="Genomic_DNA"/>
</dbReference>
<dbReference type="AlphaFoldDB" id="A0AA43JVS2"/>
<keyword evidence="1" id="KW-0812">Transmembrane</keyword>
<protein>
    <submittedName>
        <fullName evidence="2">DUF3265 domain-containing protein</fullName>
    </submittedName>
</protein>
<keyword evidence="1" id="KW-1133">Transmembrane helix</keyword>
<name>A0AA43JVS2_VIBSP</name>
<reference evidence="2" key="1">
    <citation type="submission" date="2022-01" db="EMBL/GenBank/DDBJ databases">
        <title>Vibrio aestuarianus Clade A and Clade B isolates are associated with Pacific oyster (Crassostrea gigas) disease outbreaks across Ireland.</title>
        <authorList>
            <person name="Coyle N."/>
            <person name="O'Toole C."/>
            <person name="Thomas J.C.L."/>
            <person name="Ryder D."/>
            <person name="Cheslett D."/>
            <person name="Feist S."/>
            <person name="Bean T."/>
            <person name="Joseph A."/>
            <person name="Waina A."/>
            <person name="Feil E."/>
            <person name="Verner-Jeffreys D.W."/>
        </authorList>
    </citation>
    <scope>NUCLEOTIDE SEQUENCE</scope>
    <source>
        <strain evidence="2">S/17/14 A</strain>
    </source>
</reference>
<organism evidence="2 3">
    <name type="scientific">Vibrio splendidus</name>
    <dbReference type="NCBI Taxonomy" id="29497"/>
    <lineage>
        <taxon>Bacteria</taxon>
        <taxon>Pseudomonadati</taxon>
        <taxon>Pseudomonadota</taxon>
        <taxon>Gammaproteobacteria</taxon>
        <taxon>Vibrionales</taxon>
        <taxon>Vibrionaceae</taxon>
        <taxon>Vibrio</taxon>
    </lineage>
</organism>
<feature type="transmembrane region" description="Helical" evidence="1">
    <location>
        <begin position="12"/>
        <end position="33"/>
    </location>
</feature>
<accession>A0AA43JVS2</accession>
<gene>
    <name evidence="2" type="ORF">L8R85_04260</name>
</gene>